<dbReference type="PANTHER" id="PTHR10775">
    <property type="entry name" value="OS08G0208400 PROTEIN"/>
    <property type="match status" value="1"/>
</dbReference>
<sequence length="198" mass="23356">MRVRTAHVVLKGRHRLEYCKFCGDPRYKLIRDLDPQHKKSPYAVLRYLPLTPRLQRLCDSPTMAQHMTWHSCHQTEEGSMCYPSDVEAWRDFDQLYPDFVVETCNVRLALCTDGFAPHGQFKRTHSYWPVILTPYNLSPGMCMKSEYMFLTMVFPRLSNPKFLIDIYLEQLIEESSYRFACFLCICFVLGLMKIANFM</sequence>
<proteinExistence type="predicted"/>
<protein>
    <submittedName>
        <fullName evidence="1">Uncharacterized protein</fullName>
    </submittedName>
</protein>
<reference evidence="1" key="2">
    <citation type="journal article" date="2024" name="Plant">
        <title>Genomic evolution and insights into agronomic trait innovations of Sesamum species.</title>
        <authorList>
            <person name="Miao H."/>
            <person name="Wang L."/>
            <person name="Qu L."/>
            <person name="Liu H."/>
            <person name="Sun Y."/>
            <person name="Le M."/>
            <person name="Wang Q."/>
            <person name="Wei S."/>
            <person name="Zheng Y."/>
            <person name="Lin W."/>
            <person name="Duan Y."/>
            <person name="Cao H."/>
            <person name="Xiong S."/>
            <person name="Wang X."/>
            <person name="Wei L."/>
            <person name="Li C."/>
            <person name="Ma Q."/>
            <person name="Ju M."/>
            <person name="Zhao R."/>
            <person name="Li G."/>
            <person name="Mu C."/>
            <person name="Tian Q."/>
            <person name="Mei H."/>
            <person name="Zhang T."/>
            <person name="Gao T."/>
            <person name="Zhang H."/>
        </authorList>
    </citation>
    <scope>NUCLEOTIDE SEQUENCE</scope>
    <source>
        <strain evidence="1">G02</strain>
    </source>
</reference>
<comment type="caution">
    <text evidence="1">The sequence shown here is derived from an EMBL/GenBank/DDBJ whole genome shotgun (WGS) entry which is preliminary data.</text>
</comment>
<reference evidence="1" key="1">
    <citation type="submission" date="2020-06" db="EMBL/GenBank/DDBJ databases">
        <authorList>
            <person name="Li T."/>
            <person name="Hu X."/>
            <person name="Zhang T."/>
            <person name="Song X."/>
            <person name="Zhang H."/>
            <person name="Dai N."/>
            <person name="Sheng W."/>
            <person name="Hou X."/>
            <person name="Wei L."/>
        </authorList>
    </citation>
    <scope>NUCLEOTIDE SEQUENCE</scope>
    <source>
        <strain evidence="1">G02</strain>
        <tissue evidence="1">Leaf</tissue>
    </source>
</reference>
<dbReference type="EMBL" id="JACGWJ010000024">
    <property type="protein sequence ID" value="KAL0320434.1"/>
    <property type="molecule type" value="Genomic_DNA"/>
</dbReference>
<accession>A0AAW2LMP7</accession>
<name>A0AAW2LMP7_SESRA</name>
<dbReference type="AlphaFoldDB" id="A0AAW2LMP7"/>
<gene>
    <name evidence="1" type="ORF">Sradi_5304900</name>
</gene>
<dbReference type="Pfam" id="PF02992">
    <property type="entry name" value="Transposase_21"/>
    <property type="match status" value="1"/>
</dbReference>
<dbReference type="InterPro" id="IPR004242">
    <property type="entry name" value="Transposase_21"/>
</dbReference>
<organism evidence="1">
    <name type="scientific">Sesamum radiatum</name>
    <name type="common">Black benniseed</name>
    <dbReference type="NCBI Taxonomy" id="300843"/>
    <lineage>
        <taxon>Eukaryota</taxon>
        <taxon>Viridiplantae</taxon>
        <taxon>Streptophyta</taxon>
        <taxon>Embryophyta</taxon>
        <taxon>Tracheophyta</taxon>
        <taxon>Spermatophyta</taxon>
        <taxon>Magnoliopsida</taxon>
        <taxon>eudicotyledons</taxon>
        <taxon>Gunneridae</taxon>
        <taxon>Pentapetalae</taxon>
        <taxon>asterids</taxon>
        <taxon>lamiids</taxon>
        <taxon>Lamiales</taxon>
        <taxon>Pedaliaceae</taxon>
        <taxon>Sesamum</taxon>
    </lineage>
</organism>
<dbReference type="PANTHER" id="PTHR10775:SF182">
    <property type="entry name" value="TRANSPOSON, EN_SPM-LIKE, TRANSPOSASE-ASSOCIATED DOMAIN PROTEIN-RELATED"/>
    <property type="match status" value="1"/>
</dbReference>
<evidence type="ECO:0000313" key="1">
    <source>
        <dbReference type="EMBL" id="KAL0320434.1"/>
    </source>
</evidence>